<evidence type="ECO:0000256" key="6">
    <source>
        <dbReference type="ARBA" id="ARBA00022833"/>
    </source>
</evidence>
<name>A0A506UBL5_9HYPH</name>
<dbReference type="RefSeq" id="WP_141165955.1">
    <property type="nucleotide sequence ID" value="NZ_VHLH01000006.1"/>
</dbReference>
<keyword evidence="12" id="KW-1185">Reference proteome</keyword>
<dbReference type="GO" id="GO:0005507">
    <property type="term" value="F:copper ion binding"/>
    <property type="evidence" value="ECO:0007669"/>
    <property type="project" value="TreeGrafter"/>
</dbReference>
<dbReference type="Gene3D" id="3.60.140.10">
    <property type="entry name" value="CNF1/YfiH-like putative cysteine hydrolases"/>
    <property type="match status" value="1"/>
</dbReference>
<dbReference type="PANTHER" id="PTHR30616">
    <property type="entry name" value="UNCHARACTERIZED PROTEIN YFIH"/>
    <property type="match status" value="1"/>
</dbReference>
<reference evidence="11 12" key="1">
    <citation type="submission" date="2019-06" db="EMBL/GenBank/DDBJ databases">
        <authorList>
            <person name="Li M."/>
        </authorList>
    </citation>
    <scope>NUCLEOTIDE SEQUENCE [LARGE SCALE GENOMIC DNA]</scope>
    <source>
        <strain evidence="11 12">BGMRC6574</strain>
    </source>
</reference>
<evidence type="ECO:0000256" key="10">
    <source>
        <dbReference type="RuleBase" id="RU361274"/>
    </source>
</evidence>
<keyword evidence="4" id="KW-0479">Metal-binding</keyword>
<dbReference type="EMBL" id="VHLH01000006">
    <property type="protein sequence ID" value="TPW30394.1"/>
    <property type="molecule type" value="Genomic_DNA"/>
</dbReference>
<comment type="catalytic activity">
    <reaction evidence="9">
        <text>S-methyl-5'-thioadenosine + phosphate = 5-(methylsulfanyl)-alpha-D-ribose 1-phosphate + adenine</text>
        <dbReference type="Rhea" id="RHEA:11852"/>
        <dbReference type="ChEBI" id="CHEBI:16708"/>
        <dbReference type="ChEBI" id="CHEBI:17509"/>
        <dbReference type="ChEBI" id="CHEBI:43474"/>
        <dbReference type="ChEBI" id="CHEBI:58533"/>
        <dbReference type="EC" id="2.4.2.28"/>
    </reaction>
    <physiologicalReaction direction="left-to-right" evidence="9">
        <dbReference type="Rhea" id="RHEA:11853"/>
    </physiologicalReaction>
</comment>
<evidence type="ECO:0000256" key="3">
    <source>
        <dbReference type="ARBA" id="ARBA00022679"/>
    </source>
</evidence>
<dbReference type="InterPro" id="IPR003730">
    <property type="entry name" value="Cu_polyphenol_OxRdtase"/>
</dbReference>
<comment type="catalytic activity">
    <reaction evidence="1">
        <text>inosine + phosphate = alpha-D-ribose 1-phosphate + hypoxanthine</text>
        <dbReference type="Rhea" id="RHEA:27646"/>
        <dbReference type="ChEBI" id="CHEBI:17368"/>
        <dbReference type="ChEBI" id="CHEBI:17596"/>
        <dbReference type="ChEBI" id="CHEBI:43474"/>
        <dbReference type="ChEBI" id="CHEBI:57720"/>
        <dbReference type="EC" id="2.4.2.1"/>
    </reaction>
    <physiologicalReaction direction="left-to-right" evidence="1">
        <dbReference type="Rhea" id="RHEA:27647"/>
    </physiologicalReaction>
</comment>
<sequence>MPDTTGLRPIESEMLTAATKETAVRHGFFTREGGVSSGFYAGLNVGMGSDDDAGDVEENRRRVGAWFGVGADRLVTSFQVHSPHAVVAREPFKGEKPRADAVVTDTPGLVVGIVTADCAPILFTDAEAGIVAAAHAGWRGALGGIVEATVEAMEGLGADRERIAGCIGPAIGPDAYEVGSDFRERFADADPEFEAFFSPARDEAHAMFDLPGFLAHRLAEAGVRADTVDRCTYADEARFYSYRRMTHRGEPDYGRQISAIGIMED</sequence>
<dbReference type="SUPFAM" id="SSF64438">
    <property type="entry name" value="CNF1/YfiH-like putative cysteine hydrolases"/>
    <property type="match status" value="1"/>
</dbReference>
<dbReference type="Proteomes" id="UP000320314">
    <property type="component" value="Unassembled WGS sequence"/>
</dbReference>
<keyword evidence="6" id="KW-0862">Zinc</keyword>
<dbReference type="InterPro" id="IPR038371">
    <property type="entry name" value="Cu_polyphenol_OxRdtase_sf"/>
</dbReference>
<keyword evidence="5" id="KW-0378">Hydrolase</keyword>
<evidence type="ECO:0000256" key="9">
    <source>
        <dbReference type="ARBA" id="ARBA00049893"/>
    </source>
</evidence>
<comment type="catalytic activity">
    <reaction evidence="7">
        <text>adenosine + H2O + H(+) = inosine + NH4(+)</text>
        <dbReference type="Rhea" id="RHEA:24408"/>
        <dbReference type="ChEBI" id="CHEBI:15377"/>
        <dbReference type="ChEBI" id="CHEBI:15378"/>
        <dbReference type="ChEBI" id="CHEBI:16335"/>
        <dbReference type="ChEBI" id="CHEBI:17596"/>
        <dbReference type="ChEBI" id="CHEBI:28938"/>
        <dbReference type="EC" id="3.5.4.4"/>
    </reaction>
    <physiologicalReaction direction="left-to-right" evidence="7">
        <dbReference type="Rhea" id="RHEA:24409"/>
    </physiologicalReaction>
</comment>
<comment type="similarity">
    <text evidence="2 10">Belongs to the purine nucleoside phosphorylase YfiH/LACC1 family.</text>
</comment>
<proteinExistence type="inferred from homology"/>
<evidence type="ECO:0000256" key="4">
    <source>
        <dbReference type="ARBA" id="ARBA00022723"/>
    </source>
</evidence>
<gene>
    <name evidence="11" type="primary">pgeF</name>
    <name evidence="11" type="ORF">FJU11_05135</name>
</gene>
<dbReference type="NCBIfam" id="TIGR00726">
    <property type="entry name" value="peptidoglycan editing factor PgeF"/>
    <property type="match status" value="1"/>
</dbReference>
<evidence type="ECO:0000313" key="12">
    <source>
        <dbReference type="Proteomes" id="UP000320314"/>
    </source>
</evidence>
<evidence type="ECO:0000256" key="1">
    <source>
        <dbReference type="ARBA" id="ARBA00000553"/>
    </source>
</evidence>
<keyword evidence="3" id="KW-0808">Transferase</keyword>
<dbReference type="GO" id="GO:0017061">
    <property type="term" value="F:S-methyl-5-thioadenosine phosphorylase activity"/>
    <property type="evidence" value="ECO:0007669"/>
    <property type="project" value="UniProtKB-EC"/>
</dbReference>
<dbReference type="GO" id="GO:0016787">
    <property type="term" value="F:hydrolase activity"/>
    <property type="evidence" value="ECO:0007669"/>
    <property type="project" value="UniProtKB-KW"/>
</dbReference>
<dbReference type="CDD" id="cd16833">
    <property type="entry name" value="YfiH"/>
    <property type="match status" value="1"/>
</dbReference>
<evidence type="ECO:0000256" key="2">
    <source>
        <dbReference type="ARBA" id="ARBA00007353"/>
    </source>
</evidence>
<evidence type="ECO:0000313" key="11">
    <source>
        <dbReference type="EMBL" id="TPW30394.1"/>
    </source>
</evidence>
<comment type="catalytic activity">
    <reaction evidence="8">
        <text>adenosine + phosphate = alpha-D-ribose 1-phosphate + adenine</text>
        <dbReference type="Rhea" id="RHEA:27642"/>
        <dbReference type="ChEBI" id="CHEBI:16335"/>
        <dbReference type="ChEBI" id="CHEBI:16708"/>
        <dbReference type="ChEBI" id="CHEBI:43474"/>
        <dbReference type="ChEBI" id="CHEBI:57720"/>
        <dbReference type="EC" id="2.4.2.1"/>
    </reaction>
    <physiologicalReaction direction="left-to-right" evidence="8">
        <dbReference type="Rhea" id="RHEA:27643"/>
    </physiologicalReaction>
</comment>
<dbReference type="Pfam" id="PF02578">
    <property type="entry name" value="Cu-oxidase_4"/>
    <property type="match status" value="1"/>
</dbReference>
<evidence type="ECO:0000256" key="7">
    <source>
        <dbReference type="ARBA" id="ARBA00047989"/>
    </source>
</evidence>
<dbReference type="PANTHER" id="PTHR30616:SF2">
    <property type="entry name" value="PURINE NUCLEOSIDE PHOSPHORYLASE LACC1"/>
    <property type="match status" value="1"/>
</dbReference>
<organism evidence="11 12">
    <name type="scientific">Pararhizobium mangrovi</name>
    <dbReference type="NCBI Taxonomy" id="2590452"/>
    <lineage>
        <taxon>Bacteria</taxon>
        <taxon>Pseudomonadati</taxon>
        <taxon>Pseudomonadota</taxon>
        <taxon>Alphaproteobacteria</taxon>
        <taxon>Hyphomicrobiales</taxon>
        <taxon>Rhizobiaceae</taxon>
        <taxon>Rhizobium/Agrobacterium group</taxon>
        <taxon>Pararhizobium</taxon>
    </lineage>
</organism>
<evidence type="ECO:0000256" key="8">
    <source>
        <dbReference type="ARBA" id="ARBA00048968"/>
    </source>
</evidence>
<comment type="caution">
    <text evidence="11">The sequence shown here is derived from an EMBL/GenBank/DDBJ whole genome shotgun (WGS) entry which is preliminary data.</text>
</comment>
<dbReference type="AlphaFoldDB" id="A0A506UBL5"/>
<evidence type="ECO:0000256" key="5">
    <source>
        <dbReference type="ARBA" id="ARBA00022801"/>
    </source>
</evidence>
<dbReference type="InterPro" id="IPR011324">
    <property type="entry name" value="Cytotoxic_necrot_fac-like_cat"/>
</dbReference>
<dbReference type="OrthoDB" id="4279at2"/>
<protein>
    <recommendedName>
        <fullName evidence="10">Purine nucleoside phosphorylase</fullName>
    </recommendedName>
</protein>
<accession>A0A506UBL5</accession>